<gene>
    <name evidence="2" type="ORF">HGRIS_011040</name>
</gene>
<reference evidence="3" key="1">
    <citation type="submission" date="2024-06" db="EMBL/GenBank/DDBJ databases">
        <title>Multi-omics analyses provide insights into the biosynthesis of the anticancer antibiotic pleurotin in Hohenbuehelia grisea.</title>
        <authorList>
            <person name="Weaver J.A."/>
            <person name="Alberti F."/>
        </authorList>
    </citation>
    <scope>NUCLEOTIDE SEQUENCE [LARGE SCALE GENOMIC DNA]</scope>
    <source>
        <strain evidence="3">T-177</strain>
    </source>
</reference>
<feature type="compositionally biased region" description="Basic and acidic residues" evidence="1">
    <location>
        <begin position="140"/>
        <end position="157"/>
    </location>
</feature>
<feature type="region of interest" description="Disordered" evidence="1">
    <location>
        <begin position="1"/>
        <end position="30"/>
    </location>
</feature>
<feature type="compositionally biased region" description="Basic and acidic residues" evidence="1">
    <location>
        <begin position="474"/>
        <end position="483"/>
    </location>
</feature>
<feature type="compositionally biased region" description="Low complexity" evidence="1">
    <location>
        <begin position="453"/>
        <end position="467"/>
    </location>
</feature>
<feature type="compositionally biased region" description="Low complexity" evidence="1">
    <location>
        <begin position="95"/>
        <end position="114"/>
    </location>
</feature>
<proteinExistence type="predicted"/>
<feature type="compositionally biased region" description="Polar residues" evidence="1">
    <location>
        <begin position="382"/>
        <end position="391"/>
    </location>
</feature>
<evidence type="ECO:0000313" key="2">
    <source>
        <dbReference type="EMBL" id="KAL0948467.1"/>
    </source>
</evidence>
<dbReference type="Proteomes" id="UP001556367">
    <property type="component" value="Unassembled WGS sequence"/>
</dbReference>
<feature type="compositionally biased region" description="Basic and acidic residues" evidence="1">
    <location>
        <begin position="414"/>
        <end position="425"/>
    </location>
</feature>
<feature type="compositionally biased region" description="Low complexity" evidence="1">
    <location>
        <begin position="268"/>
        <end position="293"/>
    </location>
</feature>
<feature type="compositionally biased region" description="Basic residues" evidence="1">
    <location>
        <begin position="366"/>
        <end position="380"/>
    </location>
</feature>
<feature type="compositionally biased region" description="Polar residues" evidence="1">
    <location>
        <begin position="74"/>
        <end position="94"/>
    </location>
</feature>
<evidence type="ECO:0000313" key="3">
    <source>
        <dbReference type="Proteomes" id="UP001556367"/>
    </source>
</evidence>
<dbReference type="EMBL" id="JASNQZ010000014">
    <property type="protein sequence ID" value="KAL0948467.1"/>
    <property type="molecule type" value="Genomic_DNA"/>
</dbReference>
<feature type="compositionally biased region" description="Basic and acidic residues" evidence="1">
    <location>
        <begin position="309"/>
        <end position="326"/>
    </location>
</feature>
<keyword evidence="3" id="KW-1185">Reference proteome</keyword>
<feature type="compositionally biased region" description="Low complexity" evidence="1">
    <location>
        <begin position="49"/>
        <end position="58"/>
    </location>
</feature>
<feature type="compositionally biased region" description="Basic and acidic residues" evidence="1">
    <location>
        <begin position="183"/>
        <end position="192"/>
    </location>
</feature>
<feature type="region of interest" description="Disordered" evidence="1">
    <location>
        <begin position="655"/>
        <end position="679"/>
    </location>
</feature>
<evidence type="ECO:0000256" key="1">
    <source>
        <dbReference type="SAM" id="MobiDB-lite"/>
    </source>
</evidence>
<feature type="compositionally biased region" description="Low complexity" evidence="1">
    <location>
        <begin position="212"/>
        <end position="231"/>
    </location>
</feature>
<feature type="region of interest" description="Disordered" evidence="1">
    <location>
        <begin position="44"/>
        <end position="483"/>
    </location>
</feature>
<feature type="region of interest" description="Disordered" evidence="1">
    <location>
        <begin position="520"/>
        <end position="569"/>
    </location>
</feature>
<protein>
    <submittedName>
        <fullName evidence="2">Uncharacterized protein</fullName>
    </submittedName>
</protein>
<comment type="caution">
    <text evidence="2">The sequence shown here is derived from an EMBL/GenBank/DDBJ whole genome shotgun (WGS) entry which is preliminary data.</text>
</comment>
<accession>A0ABR3IZ19</accession>
<feature type="compositionally biased region" description="Polar residues" evidence="1">
    <location>
        <begin position="294"/>
        <end position="308"/>
    </location>
</feature>
<feature type="compositionally biased region" description="Pro residues" evidence="1">
    <location>
        <begin position="525"/>
        <end position="541"/>
    </location>
</feature>
<sequence>MGLLSLPFSQPRAHQGFLTPPPSPLQAPTNSVYEGLGNMRSAYGRKKMAASTSASASTPNITARFGASGRPATARSSTSVNTVHASPASSTSHIRSVTVSSSNASVTSSNSSSRRGGRPRSPPSMYQCDFVTPKAPKPLPKIEKKPMAAPKPKEPSKSSKAPPTIVENPPALSQVKPGPSRSKVPEHAELPRKGFGAIWGAKGKRKTREDLSVLLPAPSSSPSPIHFASPADSVPSLRPSSPGHPSAASQIIPHPVTSADASLPPTPSSMTPSSAPTFASSLLPKSSISSLPSHTTEFSSHSATFVSTEDSRAGSSDDVRKTDSHARQSTKVAQMLGEHPPSNYPPFKRTYEVTEFPDPPLEASGKKRGKDRSRNLHAIRRNSISVSSMTPRTAIASVATALRPSTASKASTGARDEYLHHRQQDARQPGRTHPLHQYQFPPNLDPQDSPRQSFDSTSSVSTGSTYSIDTASTGRDDDAEKTDPDVALCIDDCQTPVLAPMQFSPPSPISEHRVDALPRNFRPLPALPSPPSPSSPSPETPTSPSNESVMSPIVFGEPPSPMTGARDPSPITFACGPELPSTPEDDELLAYEEGFASFNETHETPRLTFAHPTKSAPRLARAHSYSHSPKAESPRMLSFAPLGAQSQLERDTLAGFPTLRPRRKKASATPARPGTPFVDSLVPYHGEEITLGSTVTSVSSGIVPLQLSAVDAERAGVSRSERRQGWSGEWNRDDMQDIIRKLRSLK</sequence>
<organism evidence="2 3">
    <name type="scientific">Hohenbuehelia grisea</name>
    <dbReference type="NCBI Taxonomy" id="104357"/>
    <lineage>
        <taxon>Eukaryota</taxon>
        <taxon>Fungi</taxon>
        <taxon>Dikarya</taxon>
        <taxon>Basidiomycota</taxon>
        <taxon>Agaricomycotina</taxon>
        <taxon>Agaricomycetes</taxon>
        <taxon>Agaricomycetidae</taxon>
        <taxon>Agaricales</taxon>
        <taxon>Pleurotineae</taxon>
        <taxon>Pleurotaceae</taxon>
        <taxon>Hohenbuehelia</taxon>
    </lineage>
</organism>
<name>A0ABR3IZ19_9AGAR</name>